<dbReference type="InterPro" id="IPR012944">
    <property type="entry name" value="SusD_RagB_dom"/>
</dbReference>
<sequence>MKTTTIASIAFASLLISFSCGDDALDKSNIGNKTVDNYFENGAELGTALNGVYASLQNNNLHGREYFFMHDLRSGEFATGGGQLEGPRAQILIGAQAPSNGLQTGVWNSFYYVVHRANSVIDFAPKVPEDENFEASLKARYVAEAKFLRAYVYYQLLGFWGGVPLMTTHVTDITQTQPRATEQEVYQFITTELTSILNDLPVSYSGNDLGRATRGAAKVLLAKTYMFFGDYTKAKTQLEDVKGMGYSLMNNYFDNFTEEAEFNKESIWEICFTSSGNYNWDPEGNDFGPNESWIRSQEYSAVGWRNLIPSDALLAEFENNDPRLKDNFFFTGDTYGDPANPKTLTDAAQQGNLSNFKGVPQKVSWKKYSVMYKLDPGGFYDRNGMNYRVYRYADVLLLLAECENEVGTPTAAIDYLNQVRARPSVNMPAYPTATYPVNSKAEIFRAIMHERMVELAGEEIRNFDIIRWRKNGKTTFAPLANFKDLMPIPQTEIDNNDKIDQGHQNSGY</sequence>
<reference evidence="9 10" key="1">
    <citation type="submission" date="2021-05" db="EMBL/GenBank/DDBJ databases">
        <title>A Polyphasic approach of four new species of the genus Ohtaekwangia: Ohtaekwangia histidinii sp. nov., Ohtaekwangia cretensis sp. nov., Ohtaekwangia indiensis sp. nov., Ohtaekwangia reichenbachii sp. nov. from diverse environment.</title>
        <authorList>
            <person name="Octaviana S."/>
        </authorList>
    </citation>
    <scope>NUCLEOTIDE SEQUENCE [LARGE SCALE GENOMIC DNA]</scope>
    <source>
        <strain evidence="9 10">PWU4</strain>
    </source>
</reference>
<evidence type="ECO:0000256" key="5">
    <source>
        <dbReference type="ARBA" id="ARBA00023237"/>
    </source>
</evidence>
<feature type="chain" id="PRO_5043016303" evidence="6">
    <location>
        <begin position="25"/>
        <end position="508"/>
    </location>
</feature>
<evidence type="ECO:0000256" key="6">
    <source>
        <dbReference type="SAM" id="SignalP"/>
    </source>
</evidence>
<feature type="domain" description="RagB/SusD" evidence="7">
    <location>
        <begin position="264"/>
        <end position="475"/>
    </location>
</feature>
<name>A0AAP2DSJ6_9BACT</name>
<dbReference type="InterPro" id="IPR033985">
    <property type="entry name" value="SusD-like_N"/>
</dbReference>
<dbReference type="EMBL" id="JAHESF010000028">
    <property type="protein sequence ID" value="MBT1699704.1"/>
    <property type="molecule type" value="Genomic_DNA"/>
</dbReference>
<evidence type="ECO:0000313" key="10">
    <source>
        <dbReference type="Proteomes" id="UP001319200"/>
    </source>
</evidence>
<dbReference type="Proteomes" id="UP001319200">
    <property type="component" value="Unassembled WGS sequence"/>
</dbReference>
<dbReference type="PROSITE" id="PS51257">
    <property type="entry name" value="PROKAR_LIPOPROTEIN"/>
    <property type="match status" value="1"/>
</dbReference>
<evidence type="ECO:0000259" key="8">
    <source>
        <dbReference type="Pfam" id="PF14322"/>
    </source>
</evidence>
<keyword evidence="3 6" id="KW-0732">Signal</keyword>
<gene>
    <name evidence="9" type="ORF">KK083_22645</name>
</gene>
<dbReference type="SUPFAM" id="SSF48452">
    <property type="entry name" value="TPR-like"/>
    <property type="match status" value="1"/>
</dbReference>
<evidence type="ECO:0000256" key="1">
    <source>
        <dbReference type="ARBA" id="ARBA00004442"/>
    </source>
</evidence>
<evidence type="ECO:0000256" key="2">
    <source>
        <dbReference type="ARBA" id="ARBA00006275"/>
    </source>
</evidence>
<comment type="subcellular location">
    <subcellularLocation>
        <location evidence="1">Cell outer membrane</location>
    </subcellularLocation>
</comment>
<dbReference type="AlphaFoldDB" id="A0AAP2DSJ6"/>
<dbReference type="Pfam" id="PF14322">
    <property type="entry name" value="SusD-like_3"/>
    <property type="match status" value="1"/>
</dbReference>
<keyword evidence="4" id="KW-0472">Membrane</keyword>
<feature type="signal peptide" evidence="6">
    <location>
        <begin position="1"/>
        <end position="24"/>
    </location>
</feature>
<dbReference type="Gene3D" id="1.25.40.390">
    <property type="match status" value="1"/>
</dbReference>
<comment type="caution">
    <text evidence="9">The sequence shown here is derived from an EMBL/GenBank/DDBJ whole genome shotgun (WGS) entry which is preliminary data.</text>
</comment>
<comment type="similarity">
    <text evidence="2">Belongs to the SusD family.</text>
</comment>
<evidence type="ECO:0000259" key="7">
    <source>
        <dbReference type="Pfam" id="PF07980"/>
    </source>
</evidence>
<organism evidence="9 10">
    <name type="scientific">Chryseosolibacter histidini</name>
    <dbReference type="NCBI Taxonomy" id="2782349"/>
    <lineage>
        <taxon>Bacteria</taxon>
        <taxon>Pseudomonadati</taxon>
        <taxon>Bacteroidota</taxon>
        <taxon>Cytophagia</taxon>
        <taxon>Cytophagales</taxon>
        <taxon>Chryseotaleaceae</taxon>
        <taxon>Chryseosolibacter</taxon>
    </lineage>
</organism>
<protein>
    <submittedName>
        <fullName evidence="9">RagB/SusD family nutrient uptake outer membrane protein</fullName>
    </submittedName>
</protein>
<dbReference type="RefSeq" id="WP_254167825.1">
    <property type="nucleotide sequence ID" value="NZ_JAHESF010000028.1"/>
</dbReference>
<feature type="domain" description="SusD-like N-terminal" evidence="8">
    <location>
        <begin position="100"/>
        <end position="226"/>
    </location>
</feature>
<proteinExistence type="inferred from homology"/>
<dbReference type="Pfam" id="PF07980">
    <property type="entry name" value="SusD_RagB"/>
    <property type="match status" value="1"/>
</dbReference>
<evidence type="ECO:0000256" key="4">
    <source>
        <dbReference type="ARBA" id="ARBA00023136"/>
    </source>
</evidence>
<accession>A0AAP2DSJ6</accession>
<keyword evidence="10" id="KW-1185">Reference proteome</keyword>
<dbReference type="GO" id="GO:0009279">
    <property type="term" value="C:cell outer membrane"/>
    <property type="evidence" value="ECO:0007669"/>
    <property type="project" value="UniProtKB-SubCell"/>
</dbReference>
<keyword evidence="5" id="KW-0998">Cell outer membrane</keyword>
<dbReference type="CDD" id="cd08977">
    <property type="entry name" value="SusD"/>
    <property type="match status" value="1"/>
</dbReference>
<evidence type="ECO:0000256" key="3">
    <source>
        <dbReference type="ARBA" id="ARBA00022729"/>
    </source>
</evidence>
<dbReference type="InterPro" id="IPR011990">
    <property type="entry name" value="TPR-like_helical_dom_sf"/>
</dbReference>
<evidence type="ECO:0000313" key="9">
    <source>
        <dbReference type="EMBL" id="MBT1699704.1"/>
    </source>
</evidence>